<dbReference type="PANTHER" id="PTHR44520">
    <property type="entry name" value="RESPONSE REGULATOR RCP1-RELATED"/>
    <property type="match status" value="1"/>
</dbReference>
<keyword evidence="1" id="KW-0597">Phosphoprotein</keyword>
<dbReference type="Pfam" id="PF00072">
    <property type="entry name" value="Response_reg"/>
    <property type="match status" value="1"/>
</dbReference>
<comment type="caution">
    <text evidence="3">The sequence shown here is derived from an EMBL/GenBank/DDBJ whole genome shotgun (WGS) entry which is preliminary data.</text>
</comment>
<evidence type="ECO:0000313" key="3">
    <source>
        <dbReference type="EMBL" id="KPM46811.1"/>
    </source>
</evidence>
<name>A0A0P7B900_9BACT</name>
<sequence length="127" mass="14275">MLVFLVDDDPEDQEIFEMALTEAGVPVQLVCFNSAEDILDELRGLKKMPDFVFLDLNMPKINGLELLQIFSKEKFTGRTNLIIYSTSSNEKDITQARALGADEYLIKPTSFSQLVNSLKDLIEGEIA</sequence>
<proteinExistence type="predicted"/>
<dbReference type="STRING" id="1605367.AFM12_18350"/>
<dbReference type="GO" id="GO:0000160">
    <property type="term" value="P:phosphorelay signal transduction system"/>
    <property type="evidence" value="ECO:0007669"/>
    <property type="project" value="InterPro"/>
</dbReference>
<gene>
    <name evidence="3" type="ORF">AFM12_18350</name>
</gene>
<accession>A0A0P7B900</accession>
<evidence type="ECO:0000259" key="2">
    <source>
        <dbReference type="PROSITE" id="PS50110"/>
    </source>
</evidence>
<feature type="modified residue" description="4-aspartylphosphate" evidence="1">
    <location>
        <position position="55"/>
    </location>
</feature>
<dbReference type="InterPro" id="IPR052893">
    <property type="entry name" value="TCS_response_regulator"/>
</dbReference>
<feature type="domain" description="Response regulatory" evidence="2">
    <location>
        <begin position="2"/>
        <end position="122"/>
    </location>
</feature>
<keyword evidence="4" id="KW-1185">Reference proteome</keyword>
<dbReference type="AlphaFoldDB" id="A0A0P7B900"/>
<dbReference type="Proteomes" id="UP000050454">
    <property type="component" value="Unassembled WGS sequence"/>
</dbReference>
<protein>
    <recommendedName>
        <fullName evidence="2">Response regulatory domain-containing protein</fullName>
    </recommendedName>
</protein>
<dbReference type="SMART" id="SM00448">
    <property type="entry name" value="REC"/>
    <property type="match status" value="1"/>
</dbReference>
<evidence type="ECO:0000256" key="1">
    <source>
        <dbReference type="PROSITE-ProRule" id="PRU00169"/>
    </source>
</evidence>
<dbReference type="SUPFAM" id="SSF52172">
    <property type="entry name" value="CheY-like"/>
    <property type="match status" value="1"/>
</dbReference>
<dbReference type="InterPro" id="IPR001789">
    <property type="entry name" value="Sig_transdc_resp-reg_receiver"/>
</dbReference>
<dbReference type="PANTHER" id="PTHR44520:SF1">
    <property type="entry name" value="TWO-COMPONENT SYSTEM REGULATORY PROTEIN"/>
    <property type="match status" value="1"/>
</dbReference>
<organism evidence="3 4">
    <name type="scientific">Jiulongibacter sediminis</name>
    <dbReference type="NCBI Taxonomy" id="1605367"/>
    <lineage>
        <taxon>Bacteria</taxon>
        <taxon>Pseudomonadati</taxon>
        <taxon>Bacteroidota</taxon>
        <taxon>Cytophagia</taxon>
        <taxon>Cytophagales</taxon>
        <taxon>Leadbetterellaceae</taxon>
        <taxon>Jiulongibacter</taxon>
    </lineage>
</organism>
<dbReference type="Gene3D" id="3.40.50.2300">
    <property type="match status" value="1"/>
</dbReference>
<evidence type="ECO:0000313" key="4">
    <source>
        <dbReference type="Proteomes" id="UP000050454"/>
    </source>
</evidence>
<reference evidence="3 4" key="1">
    <citation type="submission" date="2015-07" db="EMBL/GenBank/DDBJ databases">
        <title>The draft genome sequence of Leadbetterella sp. JN14-9.</title>
        <authorList>
            <person name="Liu Y."/>
            <person name="Du J."/>
            <person name="Shao Z."/>
        </authorList>
    </citation>
    <scope>NUCLEOTIDE SEQUENCE [LARGE SCALE GENOMIC DNA]</scope>
    <source>
        <strain evidence="3 4">JN14-9</strain>
    </source>
</reference>
<dbReference type="EMBL" id="LGTQ01000015">
    <property type="protein sequence ID" value="KPM46811.1"/>
    <property type="molecule type" value="Genomic_DNA"/>
</dbReference>
<dbReference type="PROSITE" id="PS50110">
    <property type="entry name" value="RESPONSE_REGULATORY"/>
    <property type="match status" value="1"/>
</dbReference>
<dbReference type="InterPro" id="IPR011006">
    <property type="entry name" value="CheY-like_superfamily"/>
</dbReference>